<dbReference type="SUPFAM" id="SSF51695">
    <property type="entry name" value="PLC-like phosphodiesterases"/>
    <property type="match status" value="1"/>
</dbReference>
<organism evidence="2 3">
    <name type="scientific">Microbacterium fluvii</name>
    <dbReference type="NCBI Taxonomy" id="415215"/>
    <lineage>
        <taxon>Bacteria</taxon>
        <taxon>Bacillati</taxon>
        <taxon>Actinomycetota</taxon>
        <taxon>Actinomycetes</taxon>
        <taxon>Micrococcales</taxon>
        <taxon>Microbacteriaceae</taxon>
        <taxon>Microbacterium</taxon>
    </lineage>
</organism>
<gene>
    <name evidence="2" type="ORF">ACFQRL_05710</name>
</gene>
<feature type="domain" description="GP-PDE" evidence="1">
    <location>
        <begin position="12"/>
        <end position="258"/>
    </location>
</feature>
<reference evidence="3" key="1">
    <citation type="journal article" date="2019" name="Int. J. Syst. Evol. Microbiol.">
        <title>The Global Catalogue of Microorganisms (GCM) 10K type strain sequencing project: providing services to taxonomists for standard genome sequencing and annotation.</title>
        <authorList>
            <consortium name="The Broad Institute Genomics Platform"/>
            <consortium name="The Broad Institute Genome Sequencing Center for Infectious Disease"/>
            <person name="Wu L."/>
            <person name="Ma J."/>
        </authorList>
    </citation>
    <scope>NUCLEOTIDE SEQUENCE [LARGE SCALE GENOMIC DNA]</scope>
    <source>
        <strain evidence="3">CGMCC 1.15772</strain>
    </source>
</reference>
<dbReference type="PANTHER" id="PTHR43805:SF1">
    <property type="entry name" value="GP-PDE DOMAIN-CONTAINING PROTEIN"/>
    <property type="match status" value="1"/>
</dbReference>
<dbReference type="InterPro" id="IPR030395">
    <property type="entry name" value="GP_PDE_dom"/>
</dbReference>
<evidence type="ECO:0000313" key="3">
    <source>
        <dbReference type="Proteomes" id="UP001596507"/>
    </source>
</evidence>
<accession>A0ABW2HG85</accession>
<comment type="caution">
    <text evidence="2">The sequence shown here is derived from an EMBL/GenBank/DDBJ whole genome shotgun (WGS) entry which is preliminary data.</text>
</comment>
<dbReference type="Pfam" id="PF03009">
    <property type="entry name" value="GDPD"/>
    <property type="match status" value="1"/>
</dbReference>
<proteinExistence type="predicted"/>
<evidence type="ECO:0000259" key="1">
    <source>
        <dbReference type="PROSITE" id="PS51704"/>
    </source>
</evidence>
<dbReference type="PROSITE" id="PS51704">
    <property type="entry name" value="GP_PDE"/>
    <property type="match status" value="1"/>
</dbReference>
<keyword evidence="3" id="KW-1185">Reference proteome</keyword>
<dbReference type="Gene3D" id="3.20.20.190">
    <property type="entry name" value="Phosphatidylinositol (PI) phosphodiesterase"/>
    <property type="match status" value="1"/>
</dbReference>
<dbReference type="InterPro" id="IPR017946">
    <property type="entry name" value="PLC-like_Pdiesterase_TIM-brl"/>
</dbReference>
<protein>
    <submittedName>
        <fullName evidence="2">Glycerophosphodiester phosphodiesterase family protein</fullName>
    </submittedName>
</protein>
<dbReference type="PANTHER" id="PTHR43805">
    <property type="entry name" value="GLYCEROPHOSPHORYL DIESTER PHOSPHODIESTERASE"/>
    <property type="match status" value="1"/>
</dbReference>
<dbReference type="Proteomes" id="UP001596507">
    <property type="component" value="Unassembled WGS sequence"/>
</dbReference>
<sequence length="261" mass="28196">MTHPWFAPTARPRILAHRGLATATDAEGRAIVENSLLAVAAAHALGVDYVESDCHVTADGVVVLFHDDDLHRVTGDPRRVAEVTAAELERIMEPRGGLLTLAHALDAFPDLRFNLDVKAEAAALPVGRLVAPHVQRVLVTSFSDPRRRRALAAALEATGGSRPATSAGTGTLVRLLVALAVRADRWAARLLRDVDALQIPERHRRVRVLSTRLLTVAHAAGVEVHVWTINAPDDMRRLAALGVDGIVTDRADLAVEVFRRA</sequence>
<name>A0ABW2HG85_9MICO</name>
<dbReference type="RefSeq" id="WP_262873350.1">
    <property type="nucleotide sequence ID" value="NZ_BAABKW010000002.1"/>
</dbReference>
<dbReference type="EMBL" id="JBHTBE010000001">
    <property type="protein sequence ID" value="MFC7268450.1"/>
    <property type="molecule type" value="Genomic_DNA"/>
</dbReference>
<evidence type="ECO:0000313" key="2">
    <source>
        <dbReference type="EMBL" id="MFC7268450.1"/>
    </source>
</evidence>